<dbReference type="InterPro" id="IPR035959">
    <property type="entry name" value="RutC-like_sf"/>
</dbReference>
<proteinExistence type="predicted"/>
<gene>
    <name evidence="1" type="ORF">C7435_1182</name>
</gene>
<name>A0A495DMR5_9PROT</name>
<dbReference type="PANTHER" id="PTHR43857">
    <property type="entry name" value="BLR7761 PROTEIN"/>
    <property type="match status" value="1"/>
</dbReference>
<protein>
    <submittedName>
        <fullName evidence="1">Enamine deaminase RidA (YjgF/YER057c/UK114 family)</fullName>
    </submittedName>
</protein>
<accession>A0A495DMR5</accession>
<dbReference type="SUPFAM" id="SSF55298">
    <property type="entry name" value="YjgF-like"/>
    <property type="match status" value="1"/>
</dbReference>
<dbReference type="OrthoDB" id="9803101at2"/>
<evidence type="ECO:0000313" key="1">
    <source>
        <dbReference type="EMBL" id="RKR03228.1"/>
    </source>
</evidence>
<dbReference type="Gene3D" id="3.30.1330.40">
    <property type="entry name" value="RutC-like"/>
    <property type="match status" value="1"/>
</dbReference>
<dbReference type="Pfam" id="PF01042">
    <property type="entry name" value="Ribonuc_L-PSP"/>
    <property type="match status" value="1"/>
</dbReference>
<dbReference type="CDD" id="cd06154">
    <property type="entry name" value="YjgF_YER057c_UK114_like_6"/>
    <property type="match status" value="1"/>
</dbReference>
<sequence>MSTSTRRSFTGASWENQIGYCRAIRRGNLAWVTGTVSLDEQGQPFGIGDPEAQARRCFEIIAKALADVGGSLDDVVRTRMFVTDIDHWEAFGRAHAACFKDNPPAATMVEISRFIGPEFLIEIEVDACMDVA</sequence>
<comment type="caution">
    <text evidence="1">The sequence shown here is derived from an EMBL/GenBank/DDBJ whole genome shotgun (WGS) entry which is preliminary data.</text>
</comment>
<reference evidence="1 2" key="1">
    <citation type="submission" date="2018-10" db="EMBL/GenBank/DDBJ databases">
        <title>Genomic Encyclopedia of Type Strains, Phase IV (KMG-IV): sequencing the most valuable type-strain genomes for metagenomic binning, comparative biology and taxonomic classification.</title>
        <authorList>
            <person name="Goeker M."/>
        </authorList>
    </citation>
    <scope>NUCLEOTIDE SEQUENCE [LARGE SCALE GENOMIC DNA]</scope>
    <source>
        <strain evidence="1 2">DSM 4734</strain>
    </source>
</reference>
<dbReference type="Proteomes" id="UP000273675">
    <property type="component" value="Unassembled WGS sequence"/>
</dbReference>
<dbReference type="AlphaFoldDB" id="A0A495DMR5"/>
<evidence type="ECO:0000313" key="2">
    <source>
        <dbReference type="Proteomes" id="UP000273675"/>
    </source>
</evidence>
<dbReference type="InterPro" id="IPR006175">
    <property type="entry name" value="YjgF/YER057c/UK114"/>
</dbReference>
<dbReference type="PANTHER" id="PTHR43857:SF1">
    <property type="entry name" value="YJGH FAMILY PROTEIN"/>
    <property type="match status" value="1"/>
</dbReference>
<dbReference type="EMBL" id="RBIM01000002">
    <property type="protein sequence ID" value="RKR03228.1"/>
    <property type="molecule type" value="Genomic_DNA"/>
</dbReference>
<organism evidence="1 2">
    <name type="scientific">Maricaulis maris</name>
    <dbReference type="NCBI Taxonomy" id="74318"/>
    <lineage>
        <taxon>Bacteria</taxon>
        <taxon>Pseudomonadati</taxon>
        <taxon>Pseudomonadota</taxon>
        <taxon>Alphaproteobacteria</taxon>
        <taxon>Maricaulales</taxon>
        <taxon>Maricaulaceae</taxon>
        <taxon>Maricaulis</taxon>
    </lineage>
</organism>
<dbReference type="RefSeq" id="WP_121210373.1">
    <property type="nucleotide sequence ID" value="NZ_RBIM01000002.1"/>
</dbReference>